<evidence type="ECO:0000313" key="2">
    <source>
        <dbReference type="Proteomes" id="UP000828941"/>
    </source>
</evidence>
<proteinExistence type="predicted"/>
<name>A0ACB9NFR5_BAUVA</name>
<dbReference type="EMBL" id="CM039431">
    <property type="protein sequence ID" value="KAI4334674.1"/>
    <property type="molecule type" value="Genomic_DNA"/>
</dbReference>
<comment type="caution">
    <text evidence="1">The sequence shown here is derived from an EMBL/GenBank/DDBJ whole genome shotgun (WGS) entry which is preliminary data.</text>
</comment>
<evidence type="ECO:0000313" key="1">
    <source>
        <dbReference type="EMBL" id="KAI4334674.1"/>
    </source>
</evidence>
<protein>
    <submittedName>
        <fullName evidence="1">Uncharacterized protein</fullName>
    </submittedName>
</protein>
<reference evidence="1 2" key="1">
    <citation type="journal article" date="2022" name="DNA Res.">
        <title>Chromosomal-level genome assembly of the orchid tree Bauhinia variegata (Leguminosae; Cercidoideae) supports the allotetraploid origin hypothesis of Bauhinia.</title>
        <authorList>
            <person name="Zhong Y."/>
            <person name="Chen Y."/>
            <person name="Zheng D."/>
            <person name="Pang J."/>
            <person name="Liu Y."/>
            <person name="Luo S."/>
            <person name="Meng S."/>
            <person name="Qian L."/>
            <person name="Wei D."/>
            <person name="Dai S."/>
            <person name="Zhou R."/>
        </authorList>
    </citation>
    <scope>NUCLEOTIDE SEQUENCE [LARGE SCALE GENOMIC DNA]</scope>
    <source>
        <strain evidence="1">BV-YZ2020</strain>
    </source>
</reference>
<keyword evidence="2" id="KW-1185">Reference proteome</keyword>
<dbReference type="Proteomes" id="UP000828941">
    <property type="component" value="Chromosome 6"/>
</dbReference>
<sequence>MASSLEELLKEEGFKGSRRMTRSRSSFHSDAATMPRYSFQDQQRRLSVSSERIKTERAKSDVSTYQIRSGFLNGNSSRSRLARNSLLKIGKMEEGLKNQNGEKSSTNAEVSKEFISSSECVPRYEITEVKEKADKKVKDIHSNEVSNARRGKEKSLNGFKEREKWKEMHVKDAKVEKRQGSSSNVNKLGHINGHPRNNNKRQENSFNRSNSKSFEDVHHQNHGHDVQASSLAIDEVAVQAVVSILNGYIKHFLKDEDFRSTLRHDCFSSLDFIELDEEHSTETKVIRSLEQAIETIEQAAEESVPGSDLKRASLKLSIITGLNLNDLTCGFTCGIPNYKLSACAHLYLSVLYKMQRKDKVSAKHLLQVFCDSPRQARTTLMPELWEYLFSPHLSHLKVWYQKEADIQAGTTSRTRKLRVLEKVYNENLDSGTYLLAVYYKDWLTEGVEAPSIPFISIPSIPALESQPGSSHGHSSDLASSVDASSPQPMVSKKLYDAVFGSLSKPGAVGDEDDKGEDILGNSVRSPDGPAVVKKTITYASEKVKYTHQDIEENFSTSPPVSTFHPKGMSVSIEEEWRERNLNDDIGNAFISQKTNVNSHMLEARKHGKGNEVTVKTVTRSVLELQSTKSSFDCTVSTVLQSREKSVENMQSSKLCLSLEGLQFPSIPQEFICPLTETLFQDPVTLETGQTFERAAIETWFEKGNRTCPITGNTLDFVAIPQTNLVLKRLIDNWKSEQLHWLLDFASQNVRNPGKHKLKEEDEANVFKLESFVTSLSEEDKTNYAKYLMSLGVLEFLLRRFELGNMEEKTRVVALLLTCIEADCGCIYQIAREINKKCLLELLHSEEVNPTNNAVLLLTELLSLKRRNDVISFLSGMMGEDVFNTMHFLLIYLEKSPPHQKPLIAVLLLHFDQLVELEKYSIYREQAVNAIAMALDASLHDEKVQEKCCRALSILGGLFCSTGKILTMSSILKQAGYNNDKSEGKPSGDEEEPLLWDGTISLEYEERRREEGLSNLLDSLIGDGERPFLKTVSRCLESKNQDLVEICLITVTWLSSSLTKPCNAGLHLPAFLAVISQLKGILENGELELKILALMSLLNFSKISECKTLLMTMAEDIAEPLHRLADVTWAAKQLHAIVSGADL</sequence>
<accession>A0ACB9NFR5</accession>
<gene>
    <name evidence="1" type="ORF">L6164_013391</name>
</gene>
<organism evidence="1 2">
    <name type="scientific">Bauhinia variegata</name>
    <name type="common">Purple orchid tree</name>
    <name type="synonym">Phanera variegata</name>
    <dbReference type="NCBI Taxonomy" id="167791"/>
    <lineage>
        <taxon>Eukaryota</taxon>
        <taxon>Viridiplantae</taxon>
        <taxon>Streptophyta</taxon>
        <taxon>Embryophyta</taxon>
        <taxon>Tracheophyta</taxon>
        <taxon>Spermatophyta</taxon>
        <taxon>Magnoliopsida</taxon>
        <taxon>eudicotyledons</taxon>
        <taxon>Gunneridae</taxon>
        <taxon>Pentapetalae</taxon>
        <taxon>rosids</taxon>
        <taxon>fabids</taxon>
        <taxon>Fabales</taxon>
        <taxon>Fabaceae</taxon>
        <taxon>Cercidoideae</taxon>
        <taxon>Cercideae</taxon>
        <taxon>Bauhiniinae</taxon>
        <taxon>Bauhinia</taxon>
    </lineage>
</organism>